<evidence type="ECO:0000256" key="2">
    <source>
        <dbReference type="ARBA" id="ARBA00004496"/>
    </source>
</evidence>
<comment type="subunit">
    <text evidence="4">Tetramer of two alpha and two beta subunits.</text>
</comment>
<evidence type="ECO:0000313" key="17">
    <source>
        <dbReference type="EMBL" id="EGC31656.1"/>
    </source>
</evidence>
<comment type="subcellular location">
    <subcellularLocation>
        <location evidence="2">Cytoplasm</location>
    </subcellularLocation>
</comment>
<dbReference type="NCBIfam" id="TIGR00471">
    <property type="entry name" value="pheT_arch"/>
    <property type="match status" value="1"/>
</dbReference>
<dbReference type="InterPro" id="IPR020825">
    <property type="entry name" value="Phe-tRNA_synthase-like_B3/B4"/>
</dbReference>
<evidence type="ECO:0000256" key="12">
    <source>
        <dbReference type="ARBA" id="ARBA00022917"/>
    </source>
</evidence>
<dbReference type="Pfam" id="PF03484">
    <property type="entry name" value="B5"/>
    <property type="match status" value="1"/>
</dbReference>
<evidence type="ECO:0000256" key="7">
    <source>
        <dbReference type="ARBA" id="ARBA00022598"/>
    </source>
</evidence>
<keyword evidence="8" id="KW-0479">Metal-binding</keyword>
<dbReference type="InterPro" id="IPR040659">
    <property type="entry name" value="PhetRS_B1"/>
</dbReference>
<dbReference type="InterPro" id="IPR005147">
    <property type="entry name" value="tRNA_synthase_B5-dom"/>
</dbReference>
<accession>F0ZWM6</accession>
<reference evidence="18" key="1">
    <citation type="journal article" date="2011" name="Genome Biol.">
        <title>Comparative genomics of the social amoebae Dictyostelium discoideum and Dictyostelium purpureum.</title>
        <authorList>
            <consortium name="US DOE Joint Genome Institute (JGI-PGF)"/>
            <person name="Sucgang R."/>
            <person name="Kuo A."/>
            <person name="Tian X."/>
            <person name="Salerno W."/>
            <person name="Parikh A."/>
            <person name="Feasley C.L."/>
            <person name="Dalin E."/>
            <person name="Tu H."/>
            <person name="Huang E."/>
            <person name="Barry K."/>
            <person name="Lindquist E."/>
            <person name="Shapiro H."/>
            <person name="Bruce D."/>
            <person name="Schmutz J."/>
            <person name="Salamov A."/>
            <person name="Fey P."/>
            <person name="Gaudet P."/>
            <person name="Anjard C."/>
            <person name="Babu M.M."/>
            <person name="Basu S."/>
            <person name="Bushmanova Y."/>
            <person name="van der Wel H."/>
            <person name="Katoh-Kurasawa M."/>
            <person name="Dinh C."/>
            <person name="Coutinho P.M."/>
            <person name="Saito T."/>
            <person name="Elias M."/>
            <person name="Schaap P."/>
            <person name="Kay R.R."/>
            <person name="Henrissat B."/>
            <person name="Eichinger L."/>
            <person name="Rivero F."/>
            <person name="Putnam N.H."/>
            <person name="West C.M."/>
            <person name="Loomis W.F."/>
            <person name="Chisholm R.L."/>
            <person name="Shaulsky G."/>
            <person name="Strassmann J.E."/>
            <person name="Queller D.C."/>
            <person name="Kuspa A."/>
            <person name="Grigoriev I.V."/>
        </authorList>
    </citation>
    <scope>NUCLEOTIDE SEQUENCE [LARGE SCALE GENOMIC DNA]</scope>
    <source>
        <strain evidence="18">QSDP1</strain>
    </source>
</reference>
<evidence type="ECO:0000256" key="5">
    <source>
        <dbReference type="ARBA" id="ARBA00012814"/>
    </source>
</evidence>
<dbReference type="OrthoDB" id="1698572at2759"/>
<dbReference type="FunCoup" id="F0ZWM6">
    <property type="interactions" value="985"/>
</dbReference>
<sequence length="611" mass="68046">MPKVNINRDHLFKRLGKVYTQEEFEDLCFQYGVELDEVTSERDMILKETGVEDKAASDEVIYKIDVSANRYDLLCIEGIARSLNVYNGKLSIPKYHIVPPVNGTHEKLIVDKSVEGVRPVIVAGILRNIEFTQETYDSFIDLQEKLHANICKKRALVSIGTHDLDTVKGPFTYKALPPKEIKFVPLSQTKQFDAEELFNFYDTTNSHLKKYLHIIKDSAVYPGIYDSNNVLLSLPPIINGEHSKIKLSTKNVFIEVTATDRTKANIVLNTMLTMFAEYCKIPHSMEQVEVVEADGKSALYPQIEEKQISADVDYINKSIGINIQPTEMVSMLKRMSLESKLSSDSKSVTVSVPVTRSDIMHACDVMEDVAIGYGYNNLVKEIPKTHTQGRIQPINKLSELLSAEVALAGFTEIMTFVLCQNQDNFGGLNKVEDGSSVKIANAVSEEFTEVRTNLINSLMKSVVSNKAAPLPLKLFELSDVSVKGSTGNKDLTDPNSNNSDVGAYNKRMLGAIYCANSAKIEVIHGLLDRVMLSLNIKPDTTRSGKGYYLEIGTDKVFLPGTCINIIVNGKKVGYMGIIHPIVLKNYGCPFPCTVLELEVTMDLAKNIIYQD</sequence>
<dbReference type="InterPro" id="IPR004531">
    <property type="entry name" value="Phe-tRNA-synth_IIc_bsu_arc_euk"/>
</dbReference>
<comment type="cofactor">
    <cofactor evidence="1">
        <name>Mg(2+)</name>
        <dbReference type="ChEBI" id="CHEBI:18420"/>
    </cofactor>
</comment>
<keyword evidence="12" id="KW-0648">Protein biosynthesis</keyword>
<dbReference type="PROSITE" id="PS51483">
    <property type="entry name" value="B5"/>
    <property type="match status" value="1"/>
</dbReference>
<evidence type="ECO:0000256" key="15">
    <source>
        <dbReference type="ARBA" id="ARBA00049255"/>
    </source>
</evidence>
<dbReference type="Gene3D" id="3.30.56.10">
    <property type="match status" value="2"/>
</dbReference>
<dbReference type="SMART" id="SM00873">
    <property type="entry name" value="B3_4"/>
    <property type="match status" value="1"/>
</dbReference>
<comment type="similarity">
    <text evidence="3">Belongs to the phenylalanyl-tRNA synthetase beta subunit family. Type 2 subfamily.</text>
</comment>
<gene>
    <name evidence="17" type="ORF">DICPUDRAFT_50060</name>
</gene>
<dbReference type="KEGG" id="dpp:DICPUDRAFT_50060"/>
<evidence type="ECO:0000256" key="3">
    <source>
        <dbReference type="ARBA" id="ARBA00007438"/>
    </source>
</evidence>
<feature type="domain" description="B5" evidence="16">
    <location>
        <begin position="303"/>
        <end position="380"/>
    </location>
</feature>
<keyword evidence="9" id="KW-0547">Nucleotide-binding</keyword>
<evidence type="ECO:0000313" key="18">
    <source>
        <dbReference type="Proteomes" id="UP000001064"/>
    </source>
</evidence>
<dbReference type="FunFam" id="3.30.56.10:FF:000005">
    <property type="entry name" value="Phenylalanine--tRNA ligase beta subunit"/>
    <property type="match status" value="1"/>
</dbReference>
<evidence type="ECO:0000256" key="9">
    <source>
        <dbReference type="ARBA" id="ARBA00022741"/>
    </source>
</evidence>
<protein>
    <recommendedName>
        <fullName evidence="5">phenylalanine--tRNA ligase</fullName>
        <ecNumber evidence="5">6.1.1.20</ecNumber>
    </recommendedName>
    <alternativeName>
        <fullName evidence="14">Phenylalanyl-tRNA synthetase beta subunit</fullName>
    </alternativeName>
</protein>
<dbReference type="Gene3D" id="3.30.930.10">
    <property type="entry name" value="Bira Bifunctional Protein, Domain 2"/>
    <property type="match status" value="1"/>
</dbReference>
<organism evidence="17 18">
    <name type="scientific">Dictyostelium purpureum</name>
    <name type="common">Slime mold</name>
    <dbReference type="NCBI Taxonomy" id="5786"/>
    <lineage>
        <taxon>Eukaryota</taxon>
        <taxon>Amoebozoa</taxon>
        <taxon>Evosea</taxon>
        <taxon>Eumycetozoa</taxon>
        <taxon>Dictyostelia</taxon>
        <taxon>Dictyosteliales</taxon>
        <taxon>Dictyosteliaceae</taxon>
        <taxon>Dictyostelium</taxon>
    </lineage>
</organism>
<dbReference type="EC" id="6.1.1.20" evidence="5"/>
<dbReference type="Gene3D" id="3.50.40.10">
    <property type="entry name" value="Phenylalanyl-trna Synthetase, Chain B, domain 3"/>
    <property type="match status" value="1"/>
</dbReference>
<dbReference type="InterPro" id="IPR045864">
    <property type="entry name" value="aa-tRNA-synth_II/BPL/LPL"/>
</dbReference>
<dbReference type="SUPFAM" id="SSF46955">
    <property type="entry name" value="Putative DNA-binding domain"/>
    <property type="match status" value="2"/>
</dbReference>
<keyword evidence="13" id="KW-0030">Aminoacyl-tRNA synthetase</keyword>
<dbReference type="FunFam" id="3.30.56.10:FF:000004">
    <property type="entry name" value="Phenylalanyl-tRNA synthetase, beta subunit"/>
    <property type="match status" value="1"/>
</dbReference>
<dbReference type="InterPro" id="IPR041616">
    <property type="entry name" value="PheRS_beta_core"/>
</dbReference>
<dbReference type="AlphaFoldDB" id="F0ZWM6"/>
<dbReference type="OMA" id="FPGRCAN"/>
<dbReference type="GO" id="GO:0000287">
    <property type="term" value="F:magnesium ion binding"/>
    <property type="evidence" value="ECO:0007669"/>
    <property type="project" value="InterPro"/>
</dbReference>
<keyword evidence="11" id="KW-0460">Magnesium</keyword>
<dbReference type="GO" id="GO:0004826">
    <property type="term" value="F:phenylalanine-tRNA ligase activity"/>
    <property type="evidence" value="ECO:0007669"/>
    <property type="project" value="UniProtKB-EC"/>
</dbReference>
<evidence type="ECO:0000259" key="16">
    <source>
        <dbReference type="PROSITE" id="PS51483"/>
    </source>
</evidence>
<keyword evidence="7" id="KW-0436">Ligase</keyword>
<dbReference type="Proteomes" id="UP000001064">
    <property type="component" value="Unassembled WGS sequence"/>
</dbReference>
<keyword evidence="10" id="KW-0067">ATP-binding</keyword>
<name>F0ZWM6_DICPU</name>
<dbReference type="InParanoid" id="F0ZWM6"/>
<dbReference type="eggNOG" id="KOG2472">
    <property type="taxonomic scope" value="Eukaryota"/>
</dbReference>
<dbReference type="Pfam" id="PF18262">
    <property type="entry name" value="PhetRS_B1"/>
    <property type="match status" value="1"/>
</dbReference>
<dbReference type="InterPro" id="IPR005146">
    <property type="entry name" value="B3/B4_tRNA-bd"/>
</dbReference>
<dbReference type="Pfam" id="PF17759">
    <property type="entry name" value="tRNA_synthFbeta"/>
    <property type="match status" value="1"/>
</dbReference>
<dbReference type="STRING" id="5786.F0ZWM6"/>
<dbReference type="GO" id="GO:0009328">
    <property type="term" value="C:phenylalanine-tRNA ligase complex"/>
    <property type="evidence" value="ECO:0000318"/>
    <property type="project" value="GO_Central"/>
</dbReference>
<dbReference type="SUPFAM" id="SSF56037">
    <property type="entry name" value="PheT/TilS domain"/>
    <property type="match status" value="1"/>
</dbReference>
<dbReference type="SMART" id="SM00874">
    <property type="entry name" value="B5"/>
    <property type="match status" value="1"/>
</dbReference>
<dbReference type="RefSeq" id="XP_003291822.1">
    <property type="nucleotide sequence ID" value="XM_003291774.1"/>
</dbReference>
<dbReference type="PANTHER" id="PTHR10947">
    <property type="entry name" value="PHENYLALANYL-TRNA SYNTHETASE BETA CHAIN AND LEUCINE-RICH REPEAT-CONTAINING PROTEIN 47"/>
    <property type="match status" value="1"/>
</dbReference>
<proteinExistence type="inferred from homology"/>
<evidence type="ECO:0000256" key="10">
    <source>
        <dbReference type="ARBA" id="ARBA00022840"/>
    </source>
</evidence>
<evidence type="ECO:0000256" key="4">
    <source>
        <dbReference type="ARBA" id="ARBA00011209"/>
    </source>
</evidence>
<dbReference type="Pfam" id="PF03483">
    <property type="entry name" value="B3_4"/>
    <property type="match status" value="1"/>
</dbReference>
<evidence type="ECO:0000256" key="6">
    <source>
        <dbReference type="ARBA" id="ARBA00022490"/>
    </source>
</evidence>
<dbReference type="GO" id="GO:0005524">
    <property type="term" value="F:ATP binding"/>
    <property type="evidence" value="ECO:0007669"/>
    <property type="project" value="UniProtKB-KW"/>
</dbReference>
<dbReference type="VEuPathDB" id="AmoebaDB:DICPUDRAFT_50060"/>
<dbReference type="GO" id="GO:0003723">
    <property type="term" value="F:RNA binding"/>
    <property type="evidence" value="ECO:0007669"/>
    <property type="project" value="InterPro"/>
</dbReference>
<dbReference type="InterPro" id="IPR045060">
    <property type="entry name" value="Phe-tRNA-ligase_IIc_bsu"/>
</dbReference>
<keyword evidence="18" id="KW-1185">Reference proteome</keyword>
<dbReference type="EMBL" id="GL871239">
    <property type="protein sequence ID" value="EGC31656.1"/>
    <property type="molecule type" value="Genomic_DNA"/>
</dbReference>
<evidence type="ECO:0000256" key="14">
    <source>
        <dbReference type="ARBA" id="ARBA00033189"/>
    </source>
</evidence>
<dbReference type="PANTHER" id="PTHR10947:SF0">
    <property type="entry name" value="PHENYLALANINE--TRNA LIGASE BETA SUBUNIT"/>
    <property type="match status" value="1"/>
</dbReference>
<dbReference type="FunFam" id="3.50.40.10:FF:000002">
    <property type="entry name" value="phenylalanine--tRNA ligase beta subunit"/>
    <property type="match status" value="1"/>
</dbReference>
<keyword evidence="6" id="KW-0963">Cytoplasm</keyword>
<evidence type="ECO:0000256" key="8">
    <source>
        <dbReference type="ARBA" id="ARBA00022723"/>
    </source>
</evidence>
<comment type="catalytic activity">
    <reaction evidence="15">
        <text>tRNA(Phe) + L-phenylalanine + ATP = L-phenylalanyl-tRNA(Phe) + AMP + diphosphate + H(+)</text>
        <dbReference type="Rhea" id="RHEA:19413"/>
        <dbReference type="Rhea" id="RHEA-COMP:9668"/>
        <dbReference type="Rhea" id="RHEA-COMP:9699"/>
        <dbReference type="ChEBI" id="CHEBI:15378"/>
        <dbReference type="ChEBI" id="CHEBI:30616"/>
        <dbReference type="ChEBI" id="CHEBI:33019"/>
        <dbReference type="ChEBI" id="CHEBI:58095"/>
        <dbReference type="ChEBI" id="CHEBI:78442"/>
        <dbReference type="ChEBI" id="CHEBI:78531"/>
        <dbReference type="ChEBI" id="CHEBI:456215"/>
        <dbReference type="EC" id="6.1.1.20"/>
    </reaction>
</comment>
<evidence type="ECO:0000256" key="1">
    <source>
        <dbReference type="ARBA" id="ARBA00001946"/>
    </source>
</evidence>
<dbReference type="GeneID" id="10505570"/>
<dbReference type="InterPro" id="IPR009061">
    <property type="entry name" value="DNA-bd_dom_put_sf"/>
</dbReference>
<dbReference type="GO" id="GO:0006432">
    <property type="term" value="P:phenylalanyl-tRNA aminoacylation"/>
    <property type="evidence" value="ECO:0000318"/>
    <property type="project" value="GO_Central"/>
</dbReference>
<evidence type="ECO:0000256" key="13">
    <source>
        <dbReference type="ARBA" id="ARBA00023146"/>
    </source>
</evidence>
<evidence type="ECO:0000256" key="11">
    <source>
        <dbReference type="ARBA" id="ARBA00022842"/>
    </source>
</evidence>
<dbReference type="SUPFAM" id="SSF55681">
    <property type="entry name" value="Class II aaRS and biotin synthetases"/>
    <property type="match status" value="1"/>
</dbReference>